<feature type="transmembrane region" description="Helical" evidence="12">
    <location>
        <begin position="788"/>
        <end position="808"/>
    </location>
</feature>
<comment type="caution">
    <text evidence="15">The sequence shown here is derived from an EMBL/GenBank/DDBJ whole genome shotgun (WGS) entry which is preliminary data.</text>
</comment>
<keyword evidence="8 12" id="KW-1133">Transmembrane helix</keyword>
<dbReference type="Proteomes" id="UP000636709">
    <property type="component" value="Unassembled WGS sequence"/>
</dbReference>
<dbReference type="SMART" id="SM00365">
    <property type="entry name" value="LRR_SD22"/>
    <property type="match status" value="5"/>
</dbReference>
<keyword evidence="10" id="KW-0675">Receptor</keyword>
<evidence type="ECO:0000256" key="7">
    <source>
        <dbReference type="ARBA" id="ARBA00022737"/>
    </source>
</evidence>
<evidence type="ECO:0000256" key="3">
    <source>
        <dbReference type="ARBA" id="ARBA00022475"/>
    </source>
</evidence>
<evidence type="ECO:0000256" key="8">
    <source>
        <dbReference type="ARBA" id="ARBA00022989"/>
    </source>
</evidence>
<accession>A0A835BP77</accession>
<dbReference type="FunFam" id="3.80.10.10:FF:000095">
    <property type="entry name" value="LRR receptor-like serine/threonine-protein kinase GSO1"/>
    <property type="match status" value="1"/>
</dbReference>
<evidence type="ECO:0000256" key="2">
    <source>
        <dbReference type="ARBA" id="ARBA00009592"/>
    </source>
</evidence>
<feature type="domain" description="Leucine-rich repeat-containing N-terminal plant-type" evidence="14">
    <location>
        <begin position="51"/>
        <end position="91"/>
    </location>
</feature>
<comment type="similarity">
    <text evidence="2">Belongs to the RLP family.</text>
</comment>
<keyword evidence="3" id="KW-1003">Cell membrane</keyword>
<dbReference type="Gene3D" id="3.80.10.10">
    <property type="entry name" value="Ribonuclease Inhibitor"/>
    <property type="match status" value="4"/>
</dbReference>
<evidence type="ECO:0000256" key="11">
    <source>
        <dbReference type="ARBA" id="ARBA00023180"/>
    </source>
</evidence>
<name>A0A835BP77_9POAL</name>
<dbReference type="Pfam" id="PF13855">
    <property type="entry name" value="LRR_8"/>
    <property type="match status" value="2"/>
</dbReference>
<dbReference type="AlphaFoldDB" id="A0A835BP77"/>
<evidence type="ECO:0000313" key="15">
    <source>
        <dbReference type="EMBL" id="KAF8694428.1"/>
    </source>
</evidence>
<keyword evidence="7" id="KW-0677">Repeat</keyword>
<proteinExistence type="inferred from homology"/>
<keyword evidence="11" id="KW-0325">Glycoprotein</keyword>
<sequence>MHPKSAQRLLLIVTAGIVAIICRLSPATAAAASPHHSQQSRQNNVGTSCIPHERDALLTLKQGITKDPYGLLDSWRGGDKDCCHWRGVRCSNRTGHVLKLELRNVHAARDDDYDQVKNYLNGSSGRIPEFLSSMVSLRYLNLSGIPYSGRVPPHLGNLSKLQNLDLSGVFYERSMYSTDISWLAGLPVLEHLSMSMVNLSTIVAWPDVVNLIPSLKVLDLSYCSLTSASQSLPHINLTNLERLDLSGNSFHHPMASCWFWNLTGLQYLFLEGSNLYGKVPYALGDMTSLQIIDMKFNRNIDAMSTSLKKLCNLTVLDLSWCFLNGSMMELIEQMPQCPSNMLLELHLSRNNITGILRSQMAHLTSLVVLDISDNYVSGIIPPGIGKLANLTVLDLRFNKLDGVITVKHFAMLAKLKELYLSANSLKIRVSSGWIPPFSLDTADLTYCKIGRLFPVWLQFQVNILWVDISSTGLIDKLPDWFSTTFSKATYMDMSHNQINGRLPENMEFMSLKYFYLSSNELTGQIPSLPRNLSMLDLSLNSLSGNLPSKFGTPQLISINLFSNHITGNISGSICELQNLFWLDLGNNRFDGELPQCFPVKDLIFLMLSNNSFSGDFPSFLQSCKQLHFLDLSINKFYGKLPQWIGGLVGLWFLRLSQNMFSGEIPKQIASLDALFNLDLSWNHLSGKVPDKIGIMKSLESLDLSNNMLSGEIPSSLSNLSYLSYLNLSDNNLTGRIPSGRQLDTLYMEYPYMYSGNSGLCGPPLPQFCPGNNLSRRNVQNRNEHSFELMSLGLGFSMGLWAVFCVLLFKKAWRVAWCRLIDRMCTIR</sequence>
<keyword evidence="6 13" id="KW-0732">Signal</keyword>
<dbReference type="OrthoDB" id="1907415at2759"/>
<dbReference type="FunFam" id="3.80.10.10:FF:000649">
    <property type="entry name" value="Leucine Rich Repeat family protein"/>
    <property type="match status" value="1"/>
</dbReference>
<dbReference type="InterPro" id="IPR001611">
    <property type="entry name" value="Leu-rich_rpt"/>
</dbReference>
<reference evidence="15" key="1">
    <citation type="submission" date="2020-07" db="EMBL/GenBank/DDBJ databases">
        <title>Genome sequence and genetic diversity analysis of an under-domesticated orphan crop, white fonio (Digitaria exilis).</title>
        <authorList>
            <person name="Bennetzen J.L."/>
            <person name="Chen S."/>
            <person name="Ma X."/>
            <person name="Wang X."/>
            <person name="Yssel A.E.J."/>
            <person name="Chaluvadi S.R."/>
            <person name="Johnson M."/>
            <person name="Gangashetty P."/>
            <person name="Hamidou F."/>
            <person name="Sanogo M.D."/>
            <person name="Zwaenepoel A."/>
            <person name="Wallace J."/>
            <person name="Van De Peer Y."/>
            <person name="Van Deynze A."/>
        </authorList>
    </citation>
    <scope>NUCLEOTIDE SEQUENCE</scope>
    <source>
        <tissue evidence="15">Leaves</tissue>
    </source>
</reference>
<dbReference type="FunFam" id="3.80.10.10:FF:001347">
    <property type="entry name" value="LRR receptor-like serine/threonine-protein kinase GSO2"/>
    <property type="match status" value="1"/>
</dbReference>
<evidence type="ECO:0000256" key="10">
    <source>
        <dbReference type="ARBA" id="ARBA00023170"/>
    </source>
</evidence>
<protein>
    <recommendedName>
        <fullName evidence="14">Leucine-rich repeat-containing N-terminal plant-type domain-containing protein</fullName>
    </recommendedName>
</protein>
<dbReference type="EMBL" id="JACEFO010001905">
    <property type="protein sequence ID" value="KAF8694428.1"/>
    <property type="molecule type" value="Genomic_DNA"/>
</dbReference>
<feature type="chain" id="PRO_5032452288" description="Leucine-rich repeat-containing N-terminal plant-type domain-containing protein" evidence="13">
    <location>
        <begin position="32"/>
        <end position="827"/>
    </location>
</feature>
<dbReference type="SUPFAM" id="SSF52058">
    <property type="entry name" value="L domain-like"/>
    <property type="match status" value="2"/>
</dbReference>
<dbReference type="InterPro" id="IPR046956">
    <property type="entry name" value="RLP23-like"/>
</dbReference>
<dbReference type="InterPro" id="IPR003591">
    <property type="entry name" value="Leu-rich_rpt_typical-subtyp"/>
</dbReference>
<gene>
    <name evidence="15" type="ORF">HU200_038170</name>
</gene>
<dbReference type="PRINTS" id="PR00019">
    <property type="entry name" value="LEURICHRPT"/>
</dbReference>
<keyword evidence="5 12" id="KW-0812">Transmembrane</keyword>
<evidence type="ECO:0000256" key="4">
    <source>
        <dbReference type="ARBA" id="ARBA00022614"/>
    </source>
</evidence>
<dbReference type="Pfam" id="PF00560">
    <property type="entry name" value="LRR_1"/>
    <property type="match status" value="5"/>
</dbReference>
<keyword evidence="16" id="KW-1185">Reference proteome</keyword>
<feature type="signal peptide" evidence="13">
    <location>
        <begin position="1"/>
        <end position="31"/>
    </location>
</feature>
<comment type="subcellular location">
    <subcellularLocation>
        <location evidence="1">Cell membrane</location>
        <topology evidence="1">Single-pass type I membrane protein</topology>
    </subcellularLocation>
</comment>
<evidence type="ECO:0000256" key="1">
    <source>
        <dbReference type="ARBA" id="ARBA00004251"/>
    </source>
</evidence>
<evidence type="ECO:0000313" key="16">
    <source>
        <dbReference type="Proteomes" id="UP000636709"/>
    </source>
</evidence>
<dbReference type="InterPro" id="IPR013210">
    <property type="entry name" value="LRR_N_plant-typ"/>
</dbReference>
<dbReference type="Pfam" id="PF08263">
    <property type="entry name" value="LRRNT_2"/>
    <property type="match status" value="1"/>
</dbReference>
<evidence type="ECO:0000256" key="9">
    <source>
        <dbReference type="ARBA" id="ARBA00023136"/>
    </source>
</evidence>
<evidence type="ECO:0000256" key="6">
    <source>
        <dbReference type="ARBA" id="ARBA00022729"/>
    </source>
</evidence>
<evidence type="ECO:0000256" key="5">
    <source>
        <dbReference type="ARBA" id="ARBA00022692"/>
    </source>
</evidence>
<dbReference type="PANTHER" id="PTHR48063:SF55">
    <property type="entry name" value="LEUCINE-RICH REPEAT-CONTAINING N-TERMINAL PLANT-TYPE DOMAIN-CONTAINING PROTEIN"/>
    <property type="match status" value="1"/>
</dbReference>
<dbReference type="GO" id="GO:0005886">
    <property type="term" value="C:plasma membrane"/>
    <property type="evidence" value="ECO:0007669"/>
    <property type="project" value="UniProtKB-SubCell"/>
</dbReference>
<dbReference type="PROSITE" id="PS51450">
    <property type="entry name" value="LRR"/>
    <property type="match status" value="1"/>
</dbReference>
<keyword evidence="4" id="KW-0433">Leucine-rich repeat</keyword>
<dbReference type="PANTHER" id="PTHR48063">
    <property type="entry name" value="LRR RECEPTOR-LIKE KINASE"/>
    <property type="match status" value="1"/>
</dbReference>
<dbReference type="SMART" id="SM00369">
    <property type="entry name" value="LRR_TYP"/>
    <property type="match status" value="6"/>
</dbReference>
<keyword evidence="9 12" id="KW-0472">Membrane</keyword>
<organism evidence="15 16">
    <name type="scientific">Digitaria exilis</name>
    <dbReference type="NCBI Taxonomy" id="1010633"/>
    <lineage>
        <taxon>Eukaryota</taxon>
        <taxon>Viridiplantae</taxon>
        <taxon>Streptophyta</taxon>
        <taxon>Embryophyta</taxon>
        <taxon>Tracheophyta</taxon>
        <taxon>Spermatophyta</taxon>
        <taxon>Magnoliopsida</taxon>
        <taxon>Liliopsida</taxon>
        <taxon>Poales</taxon>
        <taxon>Poaceae</taxon>
        <taxon>PACMAD clade</taxon>
        <taxon>Panicoideae</taxon>
        <taxon>Panicodae</taxon>
        <taxon>Paniceae</taxon>
        <taxon>Anthephorinae</taxon>
        <taxon>Digitaria</taxon>
    </lineage>
</organism>
<evidence type="ECO:0000256" key="13">
    <source>
        <dbReference type="SAM" id="SignalP"/>
    </source>
</evidence>
<evidence type="ECO:0000256" key="12">
    <source>
        <dbReference type="SAM" id="Phobius"/>
    </source>
</evidence>
<dbReference type="SUPFAM" id="SSF52047">
    <property type="entry name" value="RNI-like"/>
    <property type="match status" value="1"/>
</dbReference>
<dbReference type="InterPro" id="IPR032675">
    <property type="entry name" value="LRR_dom_sf"/>
</dbReference>
<evidence type="ECO:0000259" key="14">
    <source>
        <dbReference type="Pfam" id="PF08263"/>
    </source>
</evidence>